<dbReference type="SUPFAM" id="SSF55120">
    <property type="entry name" value="Pseudouridine synthase"/>
    <property type="match status" value="1"/>
</dbReference>
<comment type="caution">
    <text evidence="6">The sequence shown here is derived from an EMBL/GenBank/DDBJ whole genome shotgun (WGS) entry which is preliminary data.</text>
</comment>
<evidence type="ECO:0000313" key="6">
    <source>
        <dbReference type="EMBL" id="MBF5059212.1"/>
    </source>
</evidence>
<dbReference type="InterPro" id="IPR006224">
    <property type="entry name" value="PsdUridine_synth_RluA-like_CS"/>
</dbReference>
<sequence>MFSLILSWLLLPYFIFWRDFLSKVLFSAIFLPMEGKQLLLERLVLEFPESSRSTLRKWVKNGRIFVDGKKIKLPNETIGEGATITLKEKQKFLDLDIEVLYEDRDLVVVNKPEGVLSVAAAFDSENTVHGVMKKHYRRAFPVHRLDRETSGVMVMALTEEAWEKLKEQFHAHSIHRQYRAIVRGRLEGEGTWKCRLKEDQNYFVRPHPKGDMAITHYKVLETRGKTTAIEFTLETGKKNQIRAQALAATFPILGDQKYGDTGSHRLHLHACCLAFTHPITGKSMHFESPVPF</sequence>
<evidence type="ECO:0000259" key="5">
    <source>
        <dbReference type="SMART" id="SM00363"/>
    </source>
</evidence>
<keyword evidence="2 4" id="KW-0413">Isomerase</keyword>
<accession>A0ABS0B028</accession>
<dbReference type="InterPro" id="IPR002942">
    <property type="entry name" value="S4_RNA-bd"/>
</dbReference>
<comment type="function">
    <text evidence="4">Responsible for synthesis of pseudouridine from uracil.</text>
</comment>
<dbReference type="CDD" id="cd02869">
    <property type="entry name" value="PseudoU_synth_RluA_like"/>
    <property type="match status" value="1"/>
</dbReference>
<dbReference type="SMART" id="SM00363">
    <property type="entry name" value="S4"/>
    <property type="match status" value="1"/>
</dbReference>
<proteinExistence type="inferred from homology"/>
<gene>
    <name evidence="6" type="ORF">NEPTK9_000720</name>
</gene>
<dbReference type="Gene3D" id="3.10.290.10">
    <property type="entry name" value="RNA-binding S4 domain"/>
    <property type="match status" value="1"/>
</dbReference>
<dbReference type="NCBIfam" id="TIGR00005">
    <property type="entry name" value="rluA_subfam"/>
    <property type="match status" value="1"/>
</dbReference>
<dbReference type="PROSITE" id="PS01129">
    <property type="entry name" value="PSI_RLU"/>
    <property type="match status" value="1"/>
</dbReference>
<keyword evidence="7" id="KW-1185">Reference proteome</keyword>
<dbReference type="InterPro" id="IPR006145">
    <property type="entry name" value="PsdUridine_synth_RsuA/RluA"/>
</dbReference>
<dbReference type="GO" id="GO:0160140">
    <property type="term" value="F:23S rRNA pseudouridine(1911/1915/1917) synthase activity"/>
    <property type="evidence" value="ECO:0007669"/>
    <property type="project" value="UniProtKB-EC"/>
</dbReference>
<feature type="domain" description="RNA-binding S4" evidence="5">
    <location>
        <begin position="38"/>
        <end position="98"/>
    </location>
</feature>
<comment type="similarity">
    <text evidence="1 4">Belongs to the pseudouridine synthase RluA family.</text>
</comment>
<dbReference type="InterPro" id="IPR036986">
    <property type="entry name" value="S4_RNA-bd_sf"/>
</dbReference>
<organism evidence="6 7">
    <name type="scientific">Candidatus Neptunichlamydia vexilliferae</name>
    <dbReference type="NCBI Taxonomy" id="1651774"/>
    <lineage>
        <taxon>Bacteria</taxon>
        <taxon>Pseudomonadati</taxon>
        <taxon>Chlamydiota</taxon>
        <taxon>Chlamydiia</taxon>
        <taxon>Parachlamydiales</taxon>
        <taxon>Simkaniaceae</taxon>
        <taxon>Candidatus Neptunichlamydia</taxon>
    </lineage>
</organism>
<comment type="catalytic activity">
    <reaction evidence="4">
        <text>a uridine in RNA = a pseudouridine in RNA</text>
        <dbReference type="Rhea" id="RHEA:48348"/>
        <dbReference type="Rhea" id="RHEA-COMP:12068"/>
        <dbReference type="Rhea" id="RHEA-COMP:12069"/>
        <dbReference type="ChEBI" id="CHEBI:65314"/>
        <dbReference type="ChEBI" id="CHEBI:65315"/>
    </reaction>
</comment>
<evidence type="ECO:0000256" key="4">
    <source>
        <dbReference type="RuleBase" id="RU362028"/>
    </source>
</evidence>
<evidence type="ECO:0000256" key="1">
    <source>
        <dbReference type="ARBA" id="ARBA00010876"/>
    </source>
</evidence>
<dbReference type="PANTHER" id="PTHR21600">
    <property type="entry name" value="MITOCHONDRIAL RNA PSEUDOURIDINE SYNTHASE"/>
    <property type="match status" value="1"/>
</dbReference>
<dbReference type="Proteomes" id="UP001194714">
    <property type="component" value="Unassembled WGS sequence"/>
</dbReference>
<dbReference type="Pfam" id="PF00849">
    <property type="entry name" value="PseudoU_synth_2"/>
    <property type="match status" value="1"/>
</dbReference>
<evidence type="ECO:0000256" key="3">
    <source>
        <dbReference type="PROSITE-ProRule" id="PRU00182"/>
    </source>
</evidence>
<dbReference type="InterPro" id="IPR020103">
    <property type="entry name" value="PsdUridine_synth_cat_dom_sf"/>
</dbReference>
<keyword evidence="3" id="KW-0694">RNA-binding</keyword>
<dbReference type="InterPro" id="IPR050188">
    <property type="entry name" value="RluA_PseudoU_synthase"/>
</dbReference>
<dbReference type="SUPFAM" id="SSF55174">
    <property type="entry name" value="Alpha-L RNA-binding motif"/>
    <property type="match status" value="1"/>
</dbReference>
<protein>
    <recommendedName>
        <fullName evidence="4">Pseudouridine synthase</fullName>
        <ecNumber evidence="4">5.4.99.-</ecNumber>
    </recommendedName>
</protein>
<dbReference type="InterPro" id="IPR006225">
    <property type="entry name" value="PsdUridine_synth_RluC/D"/>
</dbReference>
<reference evidence="6 7" key="1">
    <citation type="submission" date="2020-01" db="EMBL/GenBank/DDBJ databases">
        <title>Draft genome sequence of Cand. Neptunochlamydia vexilliferae K9.</title>
        <authorList>
            <person name="Schulz F."/>
            <person name="Koestlbacher S."/>
            <person name="Wascher F."/>
            <person name="Pizzetti I."/>
            <person name="Horn M."/>
        </authorList>
    </citation>
    <scope>NUCLEOTIDE SEQUENCE [LARGE SCALE GENOMIC DNA]</scope>
    <source>
        <strain evidence="6 7">K9</strain>
    </source>
</reference>
<evidence type="ECO:0000256" key="2">
    <source>
        <dbReference type="ARBA" id="ARBA00023235"/>
    </source>
</evidence>
<dbReference type="EMBL" id="JAAEJV010000014">
    <property type="protein sequence ID" value="MBF5059212.1"/>
    <property type="molecule type" value="Genomic_DNA"/>
</dbReference>
<dbReference type="Pfam" id="PF01479">
    <property type="entry name" value="S4"/>
    <property type="match status" value="1"/>
</dbReference>
<evidence type="ECO:0000313" key="7">
    <source>
        <dbReference type="Proteomes" id="UP001194714"/>
    </source>
</evidence>
<dbReference type="PANTHER" id="PTHR21600:SF83">
    <property type="entry name" value="PSEUDOURIDYLATE SYNTHASE RPUSD4, MITOCHONDRIAL"/>
    <property type="match status" value="1"/>
</dbReference>
<dbReference type="EC" id="5.4.99.-" evidence="4"/>
<dbReference type="CDD" id="cd00165">
    <property type="entry name" value="S4"/>
    <property type="match status" value="1"/>
</dbReference>
<name>A0ABS0B028_9BACT</name>
<dbReference type="Gene3D" id="3.30.2350.10">
    <property type="entry name" value="Pseudouridine synthase"/>
    <property type="match status" value="1"/>
</dbReference>
<dbReference type="PROSITE" id="PS50889">
    <property type="entry name" value="S4"/>
    <property type="match status" value="1"/>
</dbReference>